<sequence>MAEDPRALRSRRRLQEALHDLLTREALTDIGVAELCRAAGVHRTTFYGHYTNVGDVASDMHARWLDAAAEISVQPGDSLDDLAARYEEATAAVLRGITEERPALRALLASEFSLDFRRRLQALFDERCATALSRFRERGFDVVFDDAVAAAYVAGGFVGAALRWATSDDADEESYTRAIFQHLPAWWPRPA</sequence>
<dbReference type="InterPro" id="IPR001647">
    <property type="entry name" value="HTH_TetR"/>
</dbReference>
<comment type="caution">
    <text evidence="4">The sequence shown here is derived from an EMBL/GenBank/DDBJ whole genome shotgun (WGS) entry which is preliminary data.</text>
</comment>
<dbReference type="GO" id="GO:0003677">
    <property type="term" value="F:DNA binding"/>
    <property type="evidence" value="ECO:0007669"/>
    <property type="project" value="UniProtKB-UniRule"/>
</dbReference>
<feature type="domain" description="HTH tetR-type" evidence="3">
    <location>
        <begin position="8"/>
        <end position="68"/>
    </location>
</feature>
<organism evidence="4 5">
    <name type="scientific">Microbacterium barkeri</name>
    <dbReference type="NCBI Taxonomy" id="33917"/>
    <lineage>
        <taxon>Bacteria</taxon>
        <taxon>Bacillati</taxon>
        <taxon>Actinomycetota</taxon>
        <taxon>Actinomycetes</taxon>
        <taxon>Micrococcales</taxon>
        <taxon>Microbacteriaceae</taxon>
        <taxon>Microbacterium</taxon>
    </lineage>
</organism>
<dbReference type="PANTHER" id="PTHR43479:SF11">
    <property type="entry name" value="ACREF_ENVCD OPERON REPRESSOR-RELATED"/>
    <property type="match status" value="1"/>
</dbReference>
<dbReference type="InterPro" id="IPR009057">
    <property type="entry name" value="Homeodomain-like_sf"/>
</dbReference>
<feature type="DNA-binding region" description="H-T-H motif" evidence="2">
    <location>
        <begin position="31"/>
        <end position="50"/>
    </location>
</feature>
<evidence type="ECO:0000259" key="3">
    <source>
        <dbReference type="PROSITE" id="PS50977"/>
    </source>
</evidence>
<accession>A0A9W6H2W7</accession>
<reference evidence="4" key="1">
    <citation type="journal article" date="2014" name="Int. J. Syst. Evol. Microbiol.">
        <title>Complete genome sequence of Corynebacterium casei LMG S-19264T (=DSM 44701T), isolated from a smear-ripened cheese.</title>
        <authorList>
            <consortium name="US DOE Joint Genome Institute (JGI-PGF)"/>
            <person name="Walter F."/>
            <person name="Albersmeier A."/>
            <person name="Kalinowski J."/>
            <person name="Ruckert C."/>
        </authorList>
    </citation>
    <scope>NUCLEOTIDE SEQUENCE</scope>
    <source>
        <strain evidence="4">VKM Ac-1020</strain>
    </source>
</reference>
<keyword evidence="5" id="KW-1185">Reference proteome</keyword>
<keyword evidence="1 2" id="KW-0238">DNA-binding</keyword>
<dbReference type="SUPFAM" id="SSF46689">
    <property type="entry name" value="Homeodomain-like"/>
    <property type="match status" value="1"/>
</dbReference>
<evidence type="ECO:0000313" key="4">
    <source>
        <dbReference type="EMBL" id="GLJ61592.1"/>
    </source>
</evidence>
<dbReference type="PANTHER" id="PTHR43479">
    <property type="entry name" value="ACREF/ENVCD OPERON REPRESSOR-RELATED"/>
    <property type="match status" value="1"/>
</dbReference>
<reference evidence="4" key="2">
    <citation type="submission" date="2023-01" db="EMBL/GenBank/DDBJ databases">
        <authorList>
            <person name="Sun Q."/>
            <person name="Evtushenko L."/>
        </authorList>
    </citation>
    <scope>NUCLEOTIDE SEQUENCE</scope>
    <source>
        <strain evidence="4">VKM Ac-1020</strain>
    </source>
</reference>
<dbReference type="EMBL" id="BSEJ01000007">
    <property type="protein sequence ID" value="GLJ61592.1"/>
    <property type="molecule type" value="Genomic_DNA"/>
</dbReference>
<gene>
    <name evidence="4" type="ORF">GCM10017576_17220</name>
</gene>
<evidence type="ECO:0000313" key="5">
    <source>
        <dbReference type="Proteomes" id="UP001142462"/>
    </source>
</evidence>
<dbReference type="AlphaFoldDB" id="A0A9W6H2W7"/>
<dbReference type="PROSITE" id="PS50977">
    <property type="entry name" value="HTH_TETR_2"/>
    <property type="match status" value="1"/>
</dbReference>
<dbReference type="RefSeq" id="WP_271173302.1">
    <property type="nucleotide sequence ID" value="NZ_BSEJ01000007.1"/>
</dbReference>
<evidence type="ECO:0000256" key="1">
    <source>
        <dbReference type="ARBA" id="ARBA00023125"/>
    </source>
</evidence>
<dbReference type="InterPro" id="IPR050624">
    <property type="entry name" value="HTH-type_Tx_Regulator"/>
</dbReference>
<dbReference type="Gene3D" id="1.10.357.10">
    <property type="entry name" value="Tetracycline Repressor, domain 2"/>
    <property type="match status" value="1"/>
</dbReference>
<dbReference type="Proteomes" id="UP001142462">
    <property type="component" value="Unassembled WGS sequence"/>
</dbReference>
<protein>
    <recommendedName>
        <fullName evidence="3">HTH tetR-type domain-containing protein</fullName>
    </recommendedName>
</protein>
<name>A0A9W6H2W7_9MICO</name>
<proteinExistence type="predicted"/>
<evidence type="ECO:0000256" key="2">
    <source>
        <dbReference type="PROSITE-ProRule" id="PRU00335"/>
    </source>
</evidence>